<evidence type="ECO:0000313" key="4">
    <source>
        <dbReference type="Proteomes" id="UP000327044"/>
    </source>
</evidence>
<protein>
    <submittedName>
        <fullName evidence="2">Uncharacterized protein</fullName>
    </submittedName>
</protein>
<feature type="transmembrane region" description="Helical" evidence="1">
    <location>
        <begin position="66"/>
        <end position="86"/>
    </location>
</feature>
<dbReference type="OrthoDB" id="44061at2759"/>
<keyword evidence="1" id="KW-0472">Membrane</keyword>
<dbReference type="Proteomes" id="UP000327044">
    <property type="component" value="Unassembled WGS sequence"/>
</dbReference>
<evidence type="ECO:0000313" key="2">
    <source>
        <dbReference type="EMBL" id="KAB0805207.1"/>
    </source>
</evidence>
<reference evidence="2 4" key="1">
    <citation type="journal article" date="2018" name="Elife">
        <title>Firefly genomes illuminate parallel origins of bioluminescence in beetles.</title>
        <authorList>
            <person name="Fallon T.R."/>
            <person name="Lower S.E."/>
            <person name="Chang C.H."/>
            <person name="Bessho-Uehara M."/>
            <person name="Martin G.J."/>
            <person name="Bewick A.J."/>
            <person name="Behringer M."/>
            <person name="Debat H.J."/>
            <person name="Wong I."/>
            <person name="Day J.C."/>
            <person name="Suvorov A."/>
            <person name="Silva C.J."/>
            <person name="Stanger-Hall K.F."/>
            <person name="Hall D.W."/>
            <person name="Schmitz R.J."/>
            <person name="Nelson D.R."/>
            <person name="Lewis S.M."/>
            <person name="Shigenobu S."/>
            <person name="Bybee S.M."/>
            <person name="Larracuente A.M."/>
            <person name="Oba Y."/>
            <person name="Weng J.K."/>
        </authorList>
    </citation>
    <scope>NUCLEOTIDE SEQUENCE [LARGE SCALE GENOMIC DNA]</scope>
    <source>
        <strain evidence="2">1611_PpyrPB1</strain>
        <tissue evidence="2">Whole body</tissue>
    </source>
</reference>
<organism evidence="2 4">
    <name type="scientific">Photinus pyralis</name>
    <name type="common">Common eastern firefly</name>
    <name type="synonym">Lampyris pyralis</name>
    <dbReference type="NCBI Taxonomy" id="7054"/>
    <lineage>
        <taxon>Eukaryota</taxon>
        <taxon>Metazoa</taxon>
        <taxon>Ecdysozoa</taxon>
        <taxon>Arthropoda</taxon>
        <taxon>Hexapoda</taxon>
        <taxon>Insecta</taxon>
        <taxon>Pterygota</taxon>
        <taxon>Neoptera</taxon>
        <taxon>Endopterygota</taxon>
        <taxon>Coleoptera</taxon>
        <taxon>Polyphaga</taxon>
        <taxon>Elateriformia</taxon>
        <taxon>Elateroidea</taxon>
        <taxon>Lampyridae</taxon>
        <taxon>Lampyrinae</taxon>
        <taxon>Photinus</taxon>
    </lineage>
</organism>
<evidence type="ECO:0000313" key="3">
    <source>
        <dbReference type="EMBL" id="KAB0805209.1"/>
    </source>
</evidence>
<dbReference type="EMBL" id="VVIM01000001">
    <property type="protein sequence ID" value="KAB0805209.1"/>
    <property type="molecule type" value="Genomic_DNA"/>
</dbReference>
<keyword evidence="1" id="KW-0812">Transmembrane</keyword>
<dbReference type="AlphaFoldDB" id="A0A5N4B6H2"/>
<dbReference type="EMBL" id="VVIM01000001">
    <property type="protein sequence ID" value="KAB0805207.1"/>
    <property type="molecule type" value="Genomic_DNA"/>
</dbReference>
<sequence>MIFIYCFCQLDTFQFFNVINMWKKLYFFLYLVIMAQDSNSSLLSFQRNEREETKNCPVPDKSSLKISSSLLGKLMLLSALMCLIILGIIKGILGLCCCAPVGMWSLGALIDLPRPIDSYQEGELAHIPVVYDQTGWPVHPETGQRTVRALPKKTEFFLNTVFFLAYPLAVLVSICSACCFKESAEHESGCYKCVNTVVFNTCVPSASGKESGDVLPIYSDDDASQEIKDTHYVVNQMRYSQQSLINKSSWYS</sequence>
<comment type="caution">
    <text evidence="2">The sequence shown here is derived from an EMBL/GenBank/DDBJ whole genome shotgun (WGS) entry which is preliminary data.</text>
</comment>
<reference evidence="2" key="2">
    <citation type="submission" date="2019-08" db="EMBL/GenBank/DDBJ databases">
        <authorList>
            <consortium name="Photinus pyralis genome working group"/>
            <person name="Fallon T.R."/>
            <person name="Sander Lower S.E."/>
            <person name="Weng J.-K."/>
        </authorList>
    </citation>
    <scope>NUCLEOTIDE SEQUENCE</scope>
    <source>
        <strain evidence="2">1611_PpyrPB1</strain>
        <tissue evidence="2">Whole body</tissue>
    </source>
</reference>
<proteinExistence type="predicted"/>
<evidence type="ECO:0000256" key="1">
    <source>
        <dbReference type="SAM" id="Phobius"/>
    </source>
</evidence>
<keyword evidence="1" id="KW-1133">Transmembrane helix</keyword>
<feature type="transmembrane region" description="Helical" evidence="1">
    <location>
        <begin position="156"/>
        <end position="174"/>
    </location>
</feature>
<accession>A0A5N4B6H2</accession>
<gene>
    <name evidence="2" type="ORF">PPYR_02177</name>
    <name evidence="3" type="ORF">PPYR_02179</name>
</gene>
<dbReference type="InParanoid" id="A0A5N4B6H2"/>
<name>A0A5N4B6H2_PHOPY</name>
<keyword evidence="4" id="KW-1185">Reference proteome</keyword>